<proteinExistence type="predicted"/>
<dbReference type="AlphaFoldDB" id="A0A8J5C026"/>
<evidence type="ECO:0000313" key="1">
    <source>
        <dbReference type="EMBL" id="KAG6468686.1"/>
    </source>
</evidence>
<reference evidence="1 2" key="1">
    <citation type="submission" date="2020-08" db="EMBL/GenBank/DDBJ databases">
        <title>Plant Genome Project.</title>
        <authorList>
            <person name="Zhang R.-G."/>
        </authorList>
    </citation>
    <scope>NUCLEOTIDE SEQUENCE [LARGE SCALE GENOMIC DNA]</scope>
    <source>
        <tissue evidence="1">Rhizome</tissue>
    </source>
</reference>
<comment type="caution">
    <text evidence="1">The sequence shown here is derived from an EMBL/GenBank/DDBJ whole genome shotgun (WGS) entry which is preliminary data.</text>
</comment>
<gene>
    <name evidence="1" type="ORF">ZIOFF_073379</name>
</gene>
<dbReference type="Proteomes" id="UP000734854">
    <property type="component" value="Unassembled WGS sequence"/>
</dbReference>
<keyword evidence="2" id="KW-1185">Reference proteome</keyword>
<accession>A0A8J5C026</accession>
<evidence type="ECO:0000313" key="2">
    <source>
        <dbReference type="Proteomes" id="UP000734854"/>
    </source>
</evidence>
<dbReference type="EMBL" id="JACMSC010000022">
    <property type="protein sequence ID" value="KAG6468686.1"/>
    <property type="molecule type" value="Genomic_DNA"/>
</dbReference>
<organism evidence="1 2">
    <name type="scientific">Zingiber officinale</name>
    <name type="common">Ginger</name>
    <name type="synonym">Amomum zingiber</name>
    <dbReference type="NCBI Taxonomy" id="94328"/>
    <lineage>
        <taxon>Eukaryota</taxon>
        <taxon>Viridiplantae</taxon>
        <taxon>Streptophyta</taxon>
        <taxon>Embryophyta</taxon>
        <taxon>Tracheophyta</taxon>
        <taxon>Spermatophyta</taxon>
        <taxon>Magnoliopsida</taxon>
        <taxon>Liliopsida</taxon>
        <taxon>Zingiberales</taxon>
        <taxon>Zingiberaceae</taxon>
        <taxon>Zingiber</taxon>
    </lineage>
</organism>
<name>A0A8J5C026_ZINOF</name>
<sequence length="179" mass="20166">MKRPSLRVTAIGLSGLGFRETKRHLLRTGRLFLLQESGPDAHRRYLLWSRASHQCATTAASEGKSSPISLDFPDLFLSPITPLVVDPLCPSWILDAVRTSVEQERDIVERGFYLHPSPREAKLRQWCLGRRSVSPGIVARCLFVMKRGTELFRSILGGRKNDLKMILDLESICPLLGNK</sequence>
<protein>
    <submittedName>
        <fullName evidence="1">Uncharacterized protein</fullName>
    </submittedName>
</protein>